<proteinExistence type="predicted"/>
<accession>A0ACB7Y9I8</accession>
<gene>
    <name evidence="1" type="ORF">Vadar_026404</name>
</gene>
<evidence type="ECO:0000313" key="1">
    <source>
        <dbReference type="EMBL" id="KAH7850001.1"/>
    </source>
</evidence>
<organism evidence="1 2">
    <name type="scientific">Vaccinium darrowii</name>
    <dbReference type="NCBI Taxonomy" id="229202"/>
    <lineage>
        <taxon>Eukaryota</taxon>
        <taxon>Viridiplantae</taxon>
        <taxon>Streptophyta</taxon>
        <taxon>Embryophyta</taxon>
        <taxon>Tracheophyta</taxon>
        <taxon>Spermatophyta</taxon>
        <taxon>Magnoliopsida</taxon>
        <taxon>eudicotyledons</taxon>
        <taxon>Gunneridae</taxon>
        <taxon>Pentapetalae</taxon>
        <taxon>asterids</taxon>
        <taxon>Ericales</taxon>
        <taxon>Ericaceae</taxon>
        <taxon>Vaccinioideae</taxon>
        <taxon>Vaccinieae</taxon>
        <taxon>Vaccinium</taxon>
    </lineage>
</organism>
<comment type="caution">
    <text evidence="1">The sequence shown here is derived from an EMBL/GenBank/DDBJ whole genome shotgun (WGS) entry which is preliminary data.</text>
</comment>
<name>A0ACB7Y9I8_9ERIC</name>
<dbReference type="EMBL" id="CM037157">
    <property type="protein sequence ID" value="KAH7850001.1"/>
    <property type="molecule type" value="Genomic_DNA"/>
</dbReference>
<evidence type="ECO:0000313" key="2">
    <source>
        <dbReference type="Proteomes" id="UP000828048"/>
    </source>
</evidence>
<dbReference type="Proteomes" id="UP000828048">
    <property type="component" value="Chromosome 7"/>
</dbReference>
<protein>
    <submittedName>
        <fullName evidence="1">Uncharacterized protein</fullName>
    </submittedName>
</protein>
<reference evidence="1 2" key="1">
    <citation type="journal article" date="2021" name="Hortic Res">
        <title>High-quality reference genome and annotation aids understanding of berry development for evergreen blueberry (Vaccinium darrowii).</title>
        <authorList>
            <person name="Yu J."/>
            <person name="Hulse-Kemp A.M."/>
            <person name="Babiker E."/>
            <person name="Staton M."/>
        </authorList>
    </citation>
    <scope>NUCLEOTIDE SEQUENCE [LARGE SCALE GENOMIC DNA]</scope>
    <source>
        <strain evidence="2">cv. NJ 8807/NJ 8810</strain>
        <tissue evidence="1">Young leaf</tissue>
    </source>
</reference>
<keyword evidence="2" id="KW-1185">Reference proteome</keyword>
<sequence>MNGRREKKCHCGSDCDEIRLQLDEDQDFSTHRGADLYLREDVCVRVLRNLFWVYISLRDYPRAFQLALLRDNDLDVRVVFYGCKDPLGKKQLCCMIAQHVRDYSNESCTCSGPNVMTGLIGSALGFGNNGARVSCWGLWTRPRYKLTLLSSDAWFDHGGSATLSMPANPPRAWNFLIQSDVLTGIGSLKVVMERDNHGLTWVTAHAQHAWHMFPV</sequence>